<evidence type="ECO:0000256" key="3">
    <source>
        <dbReference type="ARBA" id="ARBA00005822"/>
    </source>
</evidence>
<dbReference type="SMART" id="SM00683">
    <property type="entry name" value="DM16"/>
    <property type="match status" value="2"/>
</dbReference>
<keyword evidence="4" id="KW-0963">Cytoplasm</keyword>
<name>A0AA35RKC7_GEOBA</name>
<sequence>MSGSVWQDREIRFDSPDSQLQPRAGEVIISHLEEVEDTKGNSRDNGYLYVTNLRVIWTSATQGRVNLSIGLKTISKIQTKRVKSVSDNTTMFSSVMAVHRAYLSSSLYREVAMRGALLADRELRLLPQEQLYNKVPHPALLPSHAPLLSLHIVLSSAPLLTSCPYSAAPPLLLSPLLCLLPPCLHSTLLLHSGCSLLSYGAVKGPGIIFFYRRDDAILIIFQIGGVWNLSSDKGNLGTLYITNVRVAWQCKLNDNFNVSIPYLQMKVVKVRDTKFGVAMVLEAGNLVLGFKVDPYETLKKIVKEIQSLHQVYSSSPIFGVEYSTADEWEGPTPPTTDTIQEDVELVGTKEDISSCESIFSNIFVLFIAAYLADPHKRKDREPVYSHELGLAIEALPDGYSISDLWQIS</sequence>
<reference evidence="9" key="1">
    <citation type="submission" date="2023-03" db="EMBL/GenBank/DDBJ databases">
        <authorList>
            <person name="Steffen K."/>
            <person name="Cardenas P."/>
        </authorList>
    </citation>
    <scope>NUCLEOTIDE SEQUENCE</scope>
</reference>
<comment type="caution">
    <text evidence="9">The sequence shown here is derived from an EMBL/GenBank/DDBJ whole genome shotgun (WGS) entry which is preliminary data.</text>
</comment>
<dbReference type="InterPro" id="IPR014003">
    <property type="entry name" value="BBS5_PH"/>
</dbReference>
<evidence type="ECO:0000256" key="6">
    <source>
        <dbReference type="ARBA" id="ARBA00023212"/>
    </source>
</evidence>
<feature type="domain" description="BBSome complex member BBS5 PH" evidence="8">
    <location>
        <begin position="26"/>
        <end position="80"/>
    </location>
</feature>
<keyword evidence="7" id="KW-0966">Cell projection</keyword>
<dbReference type="GO" id="GO:0060271">
    <property type="term" value="P:cilium assembly"/>
    <property type="evidence" value="ECO:0007669"/>
    <property type="project" value="TreeGrafter"/>
</dbReference>
<dbReference type="Proteomes" id="UP001174909">
    <property type="component" value="Unassembled WGS sequence"/>
</dbReference>
<evidence type="ECO:0000313" key="9">
    <source>
        <dbReference type="EMBL" id="CAI8013130.1"/>
    </source>
</evidence>
<evidence type="ECO:0000256" key="4">
    <source>
        <dbReference type="ARBA" id="ARBA00022490"/>
    </source>
</evidence>
<evidence type="ECO:0000259" key="8">
    <source>
        <dbReference type="SMART" id="SM00683"/>
    </source>
</evidence>
<evidence type="ECO:0000256" key="5">
    <source>
        <dbReference type="ARBA" id="ARBA00023069"/>
    </source>
</evidence>
<comment type="similarity">
    <text evidence="3">Belongs to the BBS5 family.</text>
</comment>
<dbReference type="InterPro" id="IPR006606">
    <property type="entry name" value="BBL5"/>
</dbReference>
<evidence type="ECO:0000256" key="1">
    <source>
        <dbReference type="ARBA" id="ARBA00004138"/>
    </source>
</evidence>
<proteinExistence type="inferred from homology"/>
<keyword evidence="6" id="KW-0206">Cytoskeleton</keyword>
<dbReference type="PANTHER" id="PTHR21351">
    <property type="entry name" value="BARDET-BIEDL SYNDROME PROTEIN 5"/>
    <property type="match status" value="1"/>
</dbReference>
<dbReference type="EMBL" id="CASHTH010001241">
    <property type="protein sequence ID" value="CAI8013130.1"/>
    <property type="molecule type" value="Genomic_DNA"/>
</dbReference>
<dbReference type="GO" id="GO:0036064">
    <property type="term" value="C:ciliary basal body"/>
    <property type="evidence" value="ECO:0007669"/>
    <property type="project" value="TreeGrafter"/>
</dbReference>
<comment type="subcellular location">
    <subcellularLocation>
        <location evidence="1">Cell projection</location>
        <location evidence="1">Cilium</location>
    </subcellularLocation>
    <subcellularLocation>
        <location evidence="2">Cytoplasm</location>
        <location evidence="2">Cytoskeleton</location>
    </subcellularLocation>
</comment>
<dbReference type="GO" id="GO:0034464">
    <property type="term" value="C:BBSome"/>
    <property type="evidence" value="ECO:0007669"/>
    <property type="project" value="InterPro"/>
</dbReference>
<gene>
    <name evidence="9" type="ORF">GBAR_LOCUS8374</name>
</gene>
<keyword evidence="5" id="KW-0969">Cilium</keyword>
<evidence type="ECO:0000256" key="2">
    <source>
        <dbReference type="ARBA" id="ARBA00004245"/>
    </source>
</evidence>
<protein>
    <submittedName>
        <fullName evidence="9">Bardet-Biedl syndrome 5 protein homolog</fullName>
    </submittedName>
</protein>
<feature type="domain" description="BBSome complex member BBS5 PH" evidence="8">
    <location>
        <begin position="219"/>
        <end position="271"/>
    </location>
</feature>
<dbReference type="Pfam" id="PF07289">
    <property type="entry name" value="BBL5"/>
    <property type="match status" value="2"/>
</dbReference>
<organism evidence="9 10">
    <name type="scientific">Geodia barretti</name>
    <name type="common">Barrett's horny sponge</name>
    <dbReference type="NCBI Taxonomy" id="519541"/>
    <lineage>
        <taxon>Eukaryota</taxon>
        <taxon>Metazoa</taxon>
        <taxon>Porifera</taxon>
        <taxon>Demospongiae</taxon>
        <taxon>Heteroscleromorpha</taxon>
        <taxon>Tetractinellida</taxon>
        <taxon>Astrophorina</taxon>
        <taxon>Geodiidae</taxon>
        <taxon>Geodia</taxon>
    </lineage>
</organism>
<dbReference type="AlphaFoldDB" id="A0AA35RKC7"/>
<accession>A0AA35RKC7</accession>
<evidence type="ECO:0000313" key="10">
    <source>
        <dbReference type="Proteomes" id="UP001174909"/>
    </source>
</evidence>
<dbReference type="PANTHER" id="PTHR21351:SF0">
    <property type="entry name" value="BARDET-BIEDL SYNDROME 5 PROTEIN"/>
    <property type="match status" value="1"/>
</dbReference>
<keyword evidence="10" id="KW-1185">Reference proteome</keyword>
<dbReference type="GO" id="GO:0032266">
    <property type="term" value="F:phosphatidylinositol-3-phosphate binding"/>
    <property type="evidence" value="ECO:0007669"/>
    <property type="project" value="TreeGrafter"/>
</dbReference>
<evidence type="ECO:0000256" key="7">
    <source>
        <dbReference type="ARBA" id="ARBA00023273"/>
    </source>
</evidence>